<reference evidence="9" key="1">
    <citation type="submission" date="2025-08" db="UniProtKB">
        <authorList>
            <consortium name="RefSeq"/>
        </authorList>
    </citation>
    <scope>IDENTIFICATION</scope>
    <source>
        <tissue evidence="9">Muscle</tissue>
    </source>
</reference>
<evidence type="ECO:0000256" key="6">
    <source>
        <dbReference type="ARBA" id="ARBA00035191"/>
    </source>
</evidence>
<dbReference type="InterPro" id="IPR007740">
    <property type="entry name" value="Ribosomal_mL49"/>
</dbReference>
<sequence length="197" mass="22984">MAASAIKASFSRIVCYKTSQHASRIVAQRRISNSVAGKTENDEQKVEKLALEHSEVWAAKKSTLYTEVEEVKDRWHFVERLFPLPVIPKFPQQKEIPSPAGWIPPAELTPDLPYFISRTKNHMLPVYLKKEIRGPRFLTTVRLVEGNLWALEKDLKEHLERKYEKEITSQVHEVVGYVRFKGDYVEDVKKWLYEKGF</sequence>
<evidence type="ECO:0000313" key="8">
    <source>
        <dbReference type="Proteomes" id="UP000694941"/>
    </source>
</evidence>
<evidence type="ECO:0000256" key="5">
    <source>
        <dbReference type="ARBA" id="ARBA00023274"/>
    </source>
</evidence>
<keyword evidence="3" id="KW-0689">Ribosomal protein</keyword>
<evidence type="ECO:0000313" key="9">
    <source>
        <dbReference type="RefSeq" id="XP_013790842.1"/>
    </source>
</evidence>
<comment type="similarity">
    <text evidence="2">Belongs to the mitochondrion-specific ribosomal protein mL49 family.</text>
</comment>
<evidence type="ECO:0000256" key="1">
    <source>
        <dbReference type="ARBA" id="ARBA00004173"/>
    </source>
</evidence>
<comment type="subcellular location">
    <subcellularLocation>
        <location evidence="1">Mitochondrion</location>
    </subcellularLocation>
</comment>
<evidence type="ECO:0000256" key="3">
    <source>
        <dbReference type="ARBA" id="ARBA00022980"/>
    </source>
</evidence>
<dbReference type="PANTHER" id="PTHR13477:SF0">
    <property type="entry name" value="LARGE RIBOSOMAL SUBUNIT PROTEIN ML49"/>
    <property type="match status" value="1"/>
</dbReference>
<keyword evidence="4" id="KW-0496">Mitochondrion</keyword>
<dbReference type="Proteomes" id="UP000694941">
    <property type="component" value="Unplaced"/>
</dbReference>
<protein>
    <recommendedName>
        <fullName evidence="6">Large ribosomal subunit protein mL49</fullName>
    </recommendedName>
    <alternativeName>
        <fullName evidence="7">39S ribosomal protein L49, mitochondrial</fullName>
    </alternativeName>
</protein>
<proteinExistence type="inferred from homology"/>
<evidence type="ECO:0000256" key="7">
    <source>
        <dbReference type="ARBA" id="ARBA00035545"/>
    </source>
</evidence>
<evidence type="ECO:0000256" key="2">
    <source>
        <dbReference type="ARBA" id="ARBA00005677"/>
    </source>
</evidence>
<dbReference type="Gene3D" id="3.30.780.10">
    <property type="entry name" value="SUI1-like domain"/>
    <property type="match status" value="1"/>
</dbReference>
<organism evidence="8 9">
    <name type="scientific">Limulus polyphemus</name>
    <name type="common">Atlantic horseshoe crab</name>
    <dbReference type="NCBI Taxonomy" id="6850"/>
    <lineage>
        <taxon>Eukaryota</taxon>
        <taxon>Metazoa</taxon>
        <taxon>Ecdysozoa</taxon>
        <taxon>Arthropoda</taxon>
        <taxon>Chelicerata</taxon>
        <taxon>Merostomata</taxon>
        <taxon>Xiphosura</taxon>
        <taxon>Limulidae</taxon>
        <taxon>Limulus</taxon>
    </lineage>
</organism>
<accession>A0ABM1BY19</accession>
<evidence type="ECO:0000256" key="4">
    <source>
        <dbReference type="ARBA" id="ARBA00023128"/>
    </source>
</evidence>
<gene>
    <name evidence="9" type="primary">LOC106474697</name>
</gene>
<dbReference type="GeneID" id="106474697"/>
<dbReference type="Pfam" id="PF05046">
    <property type="entry name" value="Img2"/>
    <property type="match status" value="1"/>
</dbReference>
<keyword evidence="5" id="KW-0687">Ribonucleoprotein</keyword>
<keyword evidence="8" id="KW-1185">Reference proteome</keyword>
<dbReference type="RefSeq" id="XP_013790842.1">
    <property type="nucleotide sequence ID" value="XM_013935388.2"/>
</dbReference>
<name>A0ABM1BY19_LIMPO</name>
<dbReference type="PANTHER" id="PTHR13477">
    <property type="entry name" value="MITOCHONDRIAL 39S RIBOSOMAL PROTEIN L49"/>
    <property type="match status" value="1"/>
</dbReference>